<reference evidence="2 3" key="1">
    <citation type="submission" date="2016-10" db="EMBL/GenBank/DDBJ databases">
        <title>Reductive evolution of mitochondrial metabolism and differential evolution of invasion-related proteins in Cryptosporidium.</title>
        <authorList>
            <person name="Liu S."/>
            <person name="Roellig D.M."/>
            <person name="Guo Y."/>
            <person name="Li N."/>
            <person name="Frace M.A."/>
            <person name="Tang K."/>
            <person name="Zhang L."/>
            <person name="Feng Y."/>
            <person name="Xiao L."/>
        </authorList>
    </citation>
    <scope>NUCLEOTIDE SEQUENCE [LARGE SCALE GENOMIC DNA]</scope>
    <source>
        <strain evidence="2">39726</strain>
    </source>
</reference>
<evidence type="ECO:0000256" key="1">
    <source>
        <dbReference type="SAM" id="SignalP"/>
    </source>
</evidence>
<feature type="signal peptide" evidence="1">
    <location>
        <begin position="1"/>
        <end position="19"/>
    </location>
</feature>
<name>A0A1J4MLG2_9CRYT</name>
<evidence type="ECO:0000313" key="3">
    <source>
        <dbReference type="Proteomes" id="UP000186176"/>
    </source>
</evidence>
<dbReference type="AlphaFoldDB" id="A0A1J4MLG2"/>
<evidence type="ECO:0000313" key="2">
    <source>
        <dbReference type="EMBL" id="OII74879.1"/>
    </source>
</evidence>
<dbReference type="RefSeq" id="XP_028876024.1">
    <property type="nucleotide sequence ID" value="XM_029020023.1"/>
</dbReference>
<proteinExistence type="predicted"/>
<keyword evidence="3" id="KW-1185">Reference proteome</keyword>
<feature type="chain" id="PRO_5013334968" description="Signal peptide-containing protein" evidence="1">
    <location>
        <begin position="20"/>
        <end position="311"/>
    </location>
</feature>
<protein>
    <recommendedName>
        <fullName evidence="4">Signal peptide-containing protein</fullName>
    </recommendedName>
</protein>
<comment type="caution">
    <text evidence="2">The sequence shown here is derived from an EMBL/GenBank/DDBJ whole genome shotgun (WGS) entry which is preliminary data.</text>
</comment>
<organism evidence="2 3">
    <name type="scientific">Cryptosporidium ubiquitum</name>
    <dbReference type="NCBI Taxonomy" id="857276"/>
    <lineage>
        <taxon>Eukaryota</taxon>
        <taxon>Sar</taxon>
        <taxon>Alveolata</taxon>
        <taxon>Apicomplexa</taxon>
        <taxon>Conoidasida</taxon>
        <taxon>Coccidia</taxon>
        <taxon>Eucoccidiorida</taxon>
        <taxon>Eimeriorina</taxon>
        <taxon>Cryptosporidiidae</taxon>
        <taxon>Cryptosporidium</taxon>
    </lineage>
</organism>
<dbReference type="VEuPathDB" id="CryptoDB:cubi_03011"/>
<evidence type="ECO:0008006" key="4">
    <source>
        <dbReference type="Google" id="ProtNLM"/>
    </source>
</evidence>
<accession>A0A1J4MLG2</accession>
<gene>
    <name evidence="2" type="ORF">cubi_03011</name>
</gene>
<sequence>MRNVLILLLIIQVIQSVFAICKDKSEPSANISVLNDFSIDIKERVRYADKKQLLSARKYANTQLMIQAENVFQKLSLGYSGNWPTISKKLEKYKQRCIELGIFAFCRDLTEYLLSNLNPKPEIYIDKATKNIYNNKMHHLEETQPYEKNFIEIKTFRPFDNNSTASTKIPKKTNEFKHINIKLYMKERQEAYEGKNELPQRQTDACYNFNNCKLLERGELSEDTILSMSSAMRSLIKASLEKKNYCYSSAPQNVFNTTMSNVFNEFKNSLIRVINQDLNISPDSLVPQYIYSYYHFACRNVEAESSKRNNV</sequence>
<dbReference type="Proteomes" id="UP000186176">
    <property type="component" value="Unassembled WGS sequence"/>
</dbReference>
<dbReference type="OrthoDB" id="344100at2759"/>
<dbReference type="EMBL" id="LRBP01000008">
    <property type="protein sequence ID" value="OII74879.1"/>
    <property type="molecule type" value="Genomic_DNA"/>
</dbReference>
<dbReference type="GeneID" id="39979802"/>
<keyword evidence="1" id="KW-0732">Signal</keyword>